<dbReference type="HAMAP" id="MF_00038">
    <property type="entry name" value="MraY"/>
    <property type="match status" value="1"/>
</dbReference>
<feature type="transmembrane region" description="Helical" evidence="7">
    <location>
        <begin position="206"/>
        <end position="226"/>
    </location>
</feature>
<keyword evidence="11" id="KW-1185">Reference proteome</keyword>
<proteinExistence type="inferred from homology"/>
<evidence type="ECO:0000313" key="10">
    <source>
        <dbReference type="EMBL" id="BCK77910.1"/>
    </source>
</evidence>
<dbReference type="KEGG" id="vfa:MM35RIKEN_01020"/>
<keyword evidence="3 7" id="KW-0808">Transferase</keyword>
<dbReference type="GO" id="GO:0008360">
    <property type="term" value="P:regulation of cell shape"/>
    <property type="evidence" value="ECO:0007669"/>
    <property type="project" value="UniProtKB-KW"/>
</dbReference>
<dbReference type="PROSITE" id="PS01348">
    <property type="entry name" value="MRAY_2"/>
    <property type="match status" value="1"/>
</dbReference>
<keyword evidence="6 7" id="KW-0472">Membrane</keyword>
<keyword evidence="7 9" id="KW-0479">Metal-binding</keyword>
<feature type="transmembrane region" description="Helical" evidence="7">
    <location>
        <begin position="181"/>
        <end position="199"/>
    </location>
</feature>
<keyword evidence="7" id="KW-0132">Cell division</keyword>
<feature type="transmembrane region" description="Helical" evidence="7">
    <location>
        <begin position="53"/>
        <end position="71"/>
    </location>
</feature>
<dbReference type="GO" id="GO:0008963">
    <property type="term" value="F:phospho-N-acetylmuramoyl-pentapeptide-transferase activity"/>
    <property type="evidence" value="ECO:0007669"/>
    <property type="project" value="UniProtKB-UniRule"/>
</dbReference>
<evidence type="ECO:0000256" key="6">
    <source>
        <dbReference type="ARBA" id="ARBA00023136"/>
    </source>
</evidence>
<comment type="function">
    <text evidence="7">Catalyzes the initial step of the lipid cycle reactions in the biosynthesis of the cell wall peptidoglycan: transfers peptidoglycan precursor phospho-MurNAc-pentapeptide from UDP-MurNAc-pentapeptide onto the lipid carrier undecaprenyl phosphate, yielding undecaprenyl-pyrophosphoryl-MurNAc-pentapeptide, known as lipid I.</text>
</comment>
<dbReference type="EC" id="2.7.8.13" evidence="7 8"/>
<dbReference type="PANTHER" id="PTHR22926:SF5">
    <property type="entry name" value="PHOSPHO-N-ACETYLMURAMOYL-PENTAPEPTIDE-TRANSFERASE HOMOLOG"/>
    <property type="match status" value="1"/>
</dbReference>
<dbReference type="RefSeq" id="WP_212818356.1">
    <property type="nucleotide sequence ID" value="NZ_AP023415.1"/>
</dbReference>
<dbReference type="InterPro" id="IPR003524">
    <property type="entry name" value="PNAcMuramoyl-5peptid_Trfase"/>
</dbReference>
<comment type="similarity">
    <text evidence="2 7">Belongs to the glycosyltransferase 4 family. MraY subfamily.</text>
</comment>
<dbReference type="GO" id="GO:0005886">
    <property type="term" value="C:plasma membrane"/>
    <property type="evidence" value="ECO:0007669"/>
    <property type="project" value="UniProtKB-SubCell"/>
</dbReference>
<feature type="binding site" evidence="9">
    <location>
        <position position="173"/>
    </location>
    <ligand>
        <name>Mg(2+)</name>
        <dbReference type="ChEBI" id="CHEBI:18420"/>
    </ligand>
</feature>
<evidence type="ECO:0000256" key="8">
    <source>
        <dbReference type="NCBIfam" id="TIGR00445"/>
    </source>
</evidence>
<evidence type="ECO:0000256" key="4">
    <source>
        <dbReference type="ARBA" id="ARBA00022692"/>
    </source>
</evidence>
<comment type="subcellular location">
    <subcellularLocation>
        <location evidence="7">Cell membrane</location>
        <topology evidence="7">Multi-pass membrane protein</topology>
    </subcellularLocation>
    <subcellularLocation>
        <location evidence="1">Membrane</location>
        <topology evidence="1">Multi-pass membrane protein</topology>
    </subcellularLocation>
</comment>
<accession>A0A810PP97</accession>
<dbReference type="GO" id="GO:0071555">
    <property type="term" value="P:cell wall organization"/>
    <property type="evidence" value="ECO:0007669"/>
    <property type="project" value="UniProtKB-KW"/>
</dbReference>
<keyword evidence="7" id="KW-0133">Cell shape</keyword>
<evidence type="ECO:0000256" key="5">
    <source>
        <dbReference type="ARBA" id="ARBA00022989"/>
    </source>
</evidence>
<dbReference type="InterPro" id="IPR018480">
    <property type="entry name" value="PNAcMuramoyl-5peptid_Trfase_CS"/>
</dbReference>
<keyword evidence="7" id="KW-0961">Cell wall biogenesis/degradation</keyword>
<dbReference type="InterPro" id="IPR000715">
    <property type="entry name" value="Glycosyl_transferase_4"/>
</dbReference>
<keyword evidence="7" id="KW-0131">Cell cycle</keyword>
<feature type="binding site" evidence="9">
    <location>
        <position position="234"/>
    </location>
    <ligand>
        <name>Mg(2+)</name>
        <dbReference type="ChEBI" id="CHEBI:18420"/>
    </ligand>
</feature>
<organism evidence="10 11">
    <name type="scientific">Vescimonas fastidiosa</name>
    <dbReference type="NCBI Taxonomy" id="2714353"/>
    <lineage>
        <taxon>Bacteria</taxon>
        <taxon>Bacillati</taxon>
        <taxon>Bacillota</taxon>
        <taxon>Clostridia</taxon>
        <taxon>Eubacteriales</taxon>
        <taxon>Oscillospiraceae</taxon>
        <taxon>Vescimonas</taxon>
    </lineage>
</organism>
<keyword evidence="5 7" id="KW-1133">Transmembrane helix</keyword>
<evidence type="ECO:0000256" key="9">
    <source>
        <dbReference type="PIRSR" id="PIRSR600715-1"/>
    </source>
</evidence>
<dbReference type="GO" id="GO:0009252">
    <property type="term" value="P:peptidoglycan biosynthetic process"/>
    <property type="evidence" value="ECO:0007669"/>
    <property type="project" value="UniProtKB-UniRule"/>
</dbReference>
<dbReference type="Pfam" id="PF00953">
    <property type="entry name" value="Glycos_transf_4"/>
    <property type="match status" value="1"/>
</dbReference>
<dbReference type="Pfam" id="PF10555">
    <property type="entry name" value="MraY_sig1"/>
    <property type="match status" value="1"/>
</dbReference>
<keyword evidence="7" id="KW-1003">Cell membrane</keyword>
<dbReference type="AlphaFoldDB" id="A0A810PP97"/>
<dbReference type="GO" id="GO:0051301">
    <property type="term" value="P:cell division"/>
    <property type="evidence" value="ECO:0007669"/>
    <property type="project" value="UniProtKB-KW"/>
</dbReference>
<dbReference type="UniPathway" id="UPA00219"/>
<comment type="pathway">
    <text evidence="7">Cell wall biogenesis; peptidoglycan biosynthesis.</text>
</comment>
<protein>
    <recommendedName>
        <fullName evidence="7 8">Phospho-N-acetylmuramoyl-pentapeptide-transferase</fullName>
        <ecNumber evidence="7 8">2.7.8.13</ecNumber>
    </recommendedName>
    <alternativeName>
        <fullName evidence="7">UDP-MurNAc-pentapeptide phosphotransferase</fullName>
    </alternativeName>
</protein>
<feature type="transmembrane region" description="Helical" evidence="7">
    <location>
        <begin position="238"/>
        <end position="265"/>
    </location>
</feature>
<feature type="transmembrane region" description="Helical" evidence="7">
    <location>
        <begin position="306"/>
        <end position="325"/>
    </location>
</feature>
<dbReference type="PROSITE" id="PS01347">
    <property type="entry name" value="MRAY_1"/>
    <property type="match status" value="1"/>
</dbReference>
<keyword evidence="4 7" id="KW-0812">Transmembrane</keyword>
<reference evidence="10" key="1">
    <citation type="submission" date="2020-09" db="EMBL/GenBank/DDBJ databases">
        <title>New species isolated from human feces.</title>
        <authorList>
            <person name="Kitahara M."/>
            <person name="Shigeno Y."/>
            <person name="Shime M."/>
            <person name="Matsumoto Y."/>
            <person name="Nakamura S."/>
            <person name="Motooka D."/>
            <person name="Fukuoka S."/>
            <person name="Nishikawa H."/>
            <person name="Benno Y."/>
        </authorList>
    </citation>
    <scope>NUCLEOTIDE SEQUENCE</scope>
    <source>
        <strain evidence="10">MM35</strain>
    </source>
</reference>
<keyword evidence="7 9" id="KW-0460">Magnesium</keyword>
<evidence type="ECO:0000256" key="7">
    <source>
        <dbReference type="HAMAP-Rule" id="MF_00038"/>
    </source>
</evidence>
<keyword evidence="7" id="KW-0573">Peptidoglycan synthesis</keyword>
<sequence>MILQVILACVICFAITALAGKLLIPELVKLKAGQSIKEIGPTWHMTKQGTPTMGGLMFIIGIGVTVVALGWRGMAQGDFTHIYVYLFALVFGVIGYIDDYQKVKHHHNTGLTAIQKFLLQLAAAVAFLCLLRYEGHLSPNLYIPFFNTYVVLNWVVYMVLAAFIIVGTVNAVNITDGLDGLSSSVTVPVAIFFAVMGIVWKQFPQLGIFGGAMVGGLFGFLLYNHYPAKVFMGDTGSLFLGGAVAALAFAYDMPLVLIPVGIVYICETLSDILQVGYFKLTHGKRIFKMAPLHHHFEMCGWKETKIVAVFTTVSAIFCVLAYLGVMNRFAY</sequence>
<dbReference type="CDD" id="cd06852">
    <property type="entry name" value="GT_MraY"/>
    <property type="match status" value="1"/>
</dbReference>
<evidence type="ECO:0000256" key="3">
    <source>
        <dbReference type="ARBA" id="ARBA00022679"/>
    </source>
</evidence>
<feature type="transmembrane region" description="Helical" evidence="7">
    <location>
        <begin position="117"/>
        <end position="133"/>
    </location>
</feature>
<evidence type="ECO:0000313" key="11">
    <source>
        <dbReference type="Proteomes" id="UP000681343"/>
    </source>
</evidence>
<gene>
    <name evidence="7 10" type="primary">mraY</name>
    <name evidence="10" type="ORF">MM35RIKEN_01020</name>
</gene>
<comment type="catalytic activity">
    <reaction evidence="7">
        <text>UDP-N-acetyl-alpha-D-muramoyl-L-alanyl-gamma-D-glutamyl-meso-2,6-diaminopimeloyl-D-alanyl-D-alanine + di-trans,octa-cis-undecaprenyl phosphate = di-trans,octa-cis-undecaprenyl diphospho-N-acetyl-alpha-D-muramoyl-L-alanyl-D-glutamyl-meso-2,6-diaminopimeloyl-D-alanyl-D-alanine + UMP</text>
        <dbReference type="Rhea" id="RHEA:28386"/>
        <dbReference type="ChEBI" id="CHEBI:57865"/>
        <dbReference type="ChEBI" id="CHEBI:60392"/>
        <dbReference type="ChEBI" id="CHEBI:61386"/>
        <dbReference type="ChEBI" id="CHEBI:61387"/>
        <dbReference type="EC" id="2.7.8.13"/>
    </reaction>
</comment>
<evidence type="ECO:0000256" key="2">
    <source>
        <dbReference type="ARBA" id="ARBA00005583"/>
    </source>
</evidence>
<feature type="transmembrane region" description="Helical" evidence="7">
    <location>
        <begin position="78"/>
        <end position="97"/>
    </location>
</feature>
<dbReference type="NCBIfam" id="TIGR00445">
    <property type="entry name" value="mraY"/>
    <property type="match status" value="1"/>
</dbReference>
<feature type="transmembrane region" description="Helical" evidence="7">
    <location>
        <begin position="145"/>
        <end position="169"/>
    </location>
</feature>
<name>A0A810PP97_9FIRM</name>
<comment type="cofactor">
    <cofactor evidence="7 9">
        <name>Mg(2+)</name>
        <dbReference type="ChEBI" id="CHEBI:18420"/>
    </cofactor>
</comment>
<dbReference type="EMBL" id="AP023415">
    <property type="protein sequence ID" value="BCK77910.1"/>
    <property type="molecule type" value="Genomic_DNA"/>
</dbReference>
<dbReference type="GO" id="GO:0046872">
    <property type="term" value="F:metal ion binding"/>
    <property type="evidence" value="ECO:0007669"/>
    <property type="project" value="UniProtKB-KW"/>
</dbReference>
<dbReference type="Proteomes" id="UP000681343">
    <property type="component" value="Chromosome"/>
</dbReference>
<evidence type="ECO:0000256" key="1">
    <source>
        <dbReference type="ARBA" id="ARBA00004141"/>
    </source>
</evidence>
<dbReference type="PANTHER" id="PTHR22926">
    <property type="entry name" value="PHOSPHO-N-ACETYLMURAMOYL-PENTAPEPTIDE-TRANSFERASE"/>
    <property type="match status" value="1"/>
</dbReference>